<dbReference type="InterPro" id="IPR010627">
    <property type="entry name" value="Prepilin_pept_A24_N"/>
</dbReference>
<dbReference type="PRINTS" id="PR00864">
    <property type="entry name" value="PREPILNPTASE"/>
</dbReference>
<evidence type="ECO:0000256" key="5">
    <source>
        <dbReference type="ARBA" id="ARBA00022692"/>
    </source>
</evidence>
<feature type="transmembrane region" description="Helical" evidence="10">
    <location>
        <begin position="192"/>
        <end position="220"/>
    </location>
</feature>
<organism evidence="13 14">
    <name type="scientific">Nitratidesulfovibrio liaohensis</name>
    <dbReference type="NCBI Taxonomy" id="2604158"/>
    <lineage>
        <taxon>Bacteria</taxon>
        <taxon>Pseudomonadati</taxon>
        <taxon>Thermodesulfobacteriota</taxon>
        <taxon>Desulfovibrionia</taxon>
        <taxon>Desulfovibrionales</taxon>
        <taxon>Desulfovibrionaceae</taxon>
        <taxon>Nitratidesulfovibrio</taxon>
    </lineage>
</organism>
<evidence type="ECO:0000259" key="11">
    <source>
        <dbReference type="Pfam" id="PF01478"/>
    </source>
</evidence>
<accession>A0ABY9R796</accession>
<proteinExistence type="inferred from homology"/>
<dbReference type="Pfam" id="PF01478">
    <property type="entry name" value="Peptidase_A24"/>
    <property type="match status" value="1"/>
</dbReference>
<dbReference type="EC" id="2.1.1.-" evidence="9"/>
<keyword evidence="3" id="KW-1003">Cell membrane</keyword>
<evidence type="ECO:0000256" key="8">
    <source>
        <dbReference type="RuleBase" id="RU003793"/>
    </source>
</evidence>
<evidence type="ECO:0000259" key="12">
    <source>
        <dbReference type="Pfam" id="PF06750"/>
    </source>
</evidence>
<feature type="transmembrane region" description="Helical" evidence="10">
    <location>
        <begin position="232"/>
        <end position="250"/>
    </location>
</feature>
<dbReference type="Proteomes" id="UP001180616">
    <property type="component" value="Chromosome"/>
</dbReference>
<reference evidence="13" key="1">
    <citation type="submission" date="2023-09" db="EMBL/GenBank/DDBJ databases">
        <authorList>
            <consortium name="CW5 consortium"/>
            <person name="Lu C.-W."/>
        </authorList>
    </citation>
    <scope>NUCLEOTIDE SEQUENCE</scope>
    <source>
        <strain evidence="13">KPS</strain>
    </source>
</reference>
<keyword evidence="9" id="KW-0808">Transferase</keyword>
<keyword evidence="4" id="KW-0997">Cell inner membrane</keyword>
<evidence type="ECO:0000256" key="3">
    <source>
        <dbReference type="ARBA" id="ARBA00022475"/>
    </source>
</evidence>
<feature type="transmembrane region" description="Helical" evidence="10">
    <location>
        <begin position="154"/>
        <end position="172"/>
    </location>
</feature>
<dbReference type="Gene3D" id="1.20.120.1220">
    <property type="match status" value="1"/>
</dbReference>
<dbReference type="EMBL" id="CP133659">
    <property type="protein sequence ID" value="WMW66688.1"/>
    <property type="molecule type" value="Genomic_DNA"/>
</dbReference>
<evidence type="ECO:0000256" key="7">
    <source>
        <dbReference type="ARBA" id="ARBA00023136"/>
    </source>
</evidence>
<feature type="transmembrane region" description="Helical" evidence="10">
    <location>
        <begin position="126"/>
        <end position="147"/>
    </location>
</feature>
<protein>
    <recommendedName>
        <fullName evidence="9">Prepilin leader peptidase/N-methyltransferase</fullName>
        <ecNumber evidence="9">2.1.1.-</ecNumber>
        <ecNumber evidence="9">3.4.23.43</ecNumber>
    </recommendedName>
</protein>
<dbReference type="Pfam" id="PF06750">
    <property type="entry name" value="A24_N_bact"/>
    <property type="match status" value="1"/>
</dbReference>
<dbReference type="EC" id="3.4.23.43" evidence="9"/>
<feature type="domain" description="Prepilin type IV endopeptidase peptidase" evidence="11">
    <location>
        <begin position="109"/>
        <end position="215"/>
    </location>
</feature>
<keyword evidence="9" id="KW-0378">Hydrolase</keyword>
<dbReference type="PANTHER" id="PTHR30487">
    <property type="entry name" value="TYPE 4 PREPILIN-LIKE PROTEINS LEADER PEPTIDE-PROCESSING ENZYME"/>
    <property type="match status" value="1"/>
</dbReference>
<evidence type="ECO:0000256" key="6">
    <source>
        <dbReference type="ARBA" id="ARBA00022989"/>
    </source>
</evidence>
<gene>
    <name evidence="13" type="ORF">KPS_001293</name>
</gene>
<sequence length="267" mass="28738">MPYTDPAVFPWLALVLGLVLGSFYNVCIHRAIEGQSLLWPPSHCPHCAVPLRPWHLVPILSYLALRGRCHACGQRISPRYPIVEAASGLLALLLALRFGATWSFAVYMVFGGALLVASFIDFETFILPDVITLPGIVAAPVTAVLLLDMPLADSLIGAVAGGGVFWLVLAGFKRVRGIDGMGLGDVKLMMLIGGLCGWQALPVVTLLAGLSALLAAAWFLRRREEGQTAREVAIPFGPFLSLGAVVYMLYGPALVRWWFGFVTGKPV</sequence>
<feature type="domain" description="Prepilin peptidase A24 N-terminal" evidence="12">
    <location>
        <begin position="15"/>
        <end position="98"/>
    </location>
</feature>
<dbReference type="InterPro" id="IPR000045">
    <property type="entry name" value="Prepilin_IV_endopep_pep"/>
</dbReference>
<keyword evidence="9" id="KW-0489">Methyltransferase</keyword>
<evidence type="ECO:0000313" key="13">
    <source>
        <dbReference type="EMBL" id="WMW66688.1"/>
    </source>
</evidence>
<keyword evidence="6 10" id="KW-1133">Transmembrane helix</keyword>
<feature type="transmembrane region" description="Helical" evidence="10">
    <location>
        <begin position="89"/>
        <end position="120"/>
    </location>
</feature>
<dbReference type="InterPro" id="IPR050882">
    <property type="entry name" value="Prepilin_peptidase/N-MTase"/>
</dbReference>
<evidence type="ECO:0000313" key="14">
    <source>
        <dbReference type="Proteomes" id="UP001180616"/>
    </source>
</evidence>
<dbReference type="RefSeq" id="WP_309542551.1">
    <property type="nucleotide sequence ID" value="NZ_CP133659.1"/>
</dbReference>
<evidence type="ECO:0000256" key="2">
    <source>
        <dbReference type="ARBA" id="ARBA00005801"/>
    </source>
</evidence>
<dbReference type="InterPro" id="IPR014032">
    <property type="entry name" value="Peptidase_A24A_bac"/>
</dbReference>
<keyword evidence="9" id="KW-0511">Multifunctional enzyme</keyword>
<comment type="similarity">
    <text evidence="2 8">Belongs to the peptidase A24 family.</text>
</comment>
<keyword evidence="7 10" id="KW-0472">Membrane</keyword>
<keyword evidence="14" id="KW-1185">Reference proteome</keyword>
<dbReference type="PANTHER" id="PTHR30487:SF0">
    <property type="entry name" value="PREPILIN LEADER PEPTIDASE_N-METHYLTRANSFERASE-RELATED"/>
    <property type="match status" value="1"/>
</dbReference>
<evidence type="ECO:0000256" key="10">
    <source>
        <dbReference type="SAM" id="Phobius"/>
    </source>
</evidence>
<feature type="transmembrane region" description="Helical" evidence="10">
    <location>
        <begin position="6"/>
        <end position="27"/>
    </location>
</feature>
<keyword evidence="9" id="KW-0645">Protease</keyword>
<name>A0ABY9R796_9BACT</name>
<evidence type="ECO:0000256" key="4">
    <source>
        <dbReference type="ARBA" id="ARBA00022519"/>
    </source>
</evidence>
<evidence type="ECO:0000256" key="1">
    <source>
        <dbReference type="ARBA" id="ARBA00004429"/>
    </source>
</evidence>
<evidence type="ECO:0000256" key="9">
    <source>
        <dbReference type="RuleBase" id="RU003794"/>
    </source>
</evidence>
<comment type="function">
    <text evidence="9">Plays an essential role in type IV pili and type II pseudopili formation by proteolytically removing the leader sequence from substrate proteins and subsequently monomethylating the alpha-amino group of the newly exposed N-terminal phenylalanine.</text>
</comment>
<comment type="subcellular location">
    <subcellularLocation>
        <location evidence="1">Cell inner membrane</location>
        <topology evidence="1">Multi-pass membrane protein</topology>
    </subcellularLocation>
    <subcellularLocation>
        <location evidence="9">Cell membrane</location>
        <topology evidence="9">Multi-pass membrane protein</topology>
    </subcellularLocation>
</comment>
<keyword evidence="5 9" id="KW-0812">Transmembrane</keyword>
<comment type="catalytic activity">
    <reaction evidence="9">
        <text>Typically cleaves a -Gly-|-Phe- bond to release an N-terminal, basic peptide of 5-8 residues from type IV prepilin, and then N-methylates the new N-terminal amino group, the methyl donor being S-adenosyl-L-methionine.</text>
        <dbReference type="EC" id="3.4.23.43"/>
    </reaction>
</comment>